<organism evidence="1 2">
    <name type="scientific">Pedobacter frigidisoli</name>
    <dbReference type="NCBI Taxonomy" id="2530455"/>
    <lineage>
        <taxon>Bacteria</taxon>
        <taxon>Pseudomonadati</taxon>
        <taxon>Bacteroidota</taxon>
        <taxon>Sphingobacteriia</taxon>
        <taxon>Sphingobacteriales</taxon>
        <taxon>Sphingobacteriaceae</taxon>
        <taxon>Pedobacter</taxon>
    </lineage>
</organism>
<dbReference type="RefSeq" id="WP_131561888.1">
    <property type="nucleotide sequence ID" value="NZ_SJSN01000018.1"/>
</dbReference>
<dbReference type="Gene3D" id="2.60.120.10">
    <property type="entry name" value="Jelly Rolls"/>
    <property type="match status" value="1"/>
</dbReference>
<gene>
    <name evidence="1" type="ORF">EZ449_19035</name>
</gene>
<accession>A0A4R0NS01</accession>
<dbReference type="Proteomes" id="UP000291485">
    <property type="component" value="Unassembled WGS sequence"/>
</dbReference>
<sequence>MSESRKIHLVNLVIDYLNSLHPISNGFTIELQKGLQPLLVRKSKFILSPIDNNECVYFVANGLVRGFVKDDGKDITTWISLGNEFIGAIQHPNETIEPSFEYLQALEDTELVALPNKLVHKLYDAYPESNIIGRKILALQYHAASERSILARIPSAERRYEKFLEINSDYVSSVPLRCIASYLGMRLETLSRIRSKMMKEMPV</sequence>
<keyword evidence="2" id="KW-1185">Reference proteome</keyword>
<dbReference type="OrthoDB" id="752588at2"/>
<reference evidence="1 2" key="1">
    <citation type="submission" date="2019-02" db="EMBL/GenBank/DDBJ databases">
        <title>Pedobacter sp. RP-3-11 sp. nov., isolated from Arctic soil.</title>
        <authorList>
            <person name="Dahal R.H."/>
        </authorList>
    </citation>
    <scope>NUCLEOTIDE SEQUENCE [LARGE SCALE GENOMIC DNA]</scope>
    <source>
        <strain evidence="1 2">RP-3-11</strain>
    </source>
</reference>
<dbReference type="EMBL" id="SJSN01000018">
    <property type="protein sequence ID" value="TCD02155.1"/>
    <property type="molecule type" value="Genomic_DNA"/>
</dbReference>
<dbReference type="InterPro" id="IPR018490">
    <property type="entry name" value="cNMP-bd_dom_sf"/>
</dbReference>
<comment type="caution">
    <text evidence="1">The sequence shown here is derived from an EMBL/GenBank/DDBJ whole genome shotgun (WGS) entry which is preliminary data.</text>
</comment>
<evidence type="ECO:0000313" key="1">
    <source>
        <dbReference type="EMBL" id="TCD02155.1"/>
    </source>
</evidence>
<proteinExistence type="predicted"/>
<dbReference type="InterPro" id="IPR014710">
    <property type="entry name" value="RmlC-like_jellyroll"/>
</dbReference>
<dbReference type="AlphaFoldDB" id="A0A4R0NS01"/>
<evidence type="ECO:0000313" key="2">
    <source>
        <dbReference type="Proteomes" id="UP000291485"/>
    </source>
</evidence>
<dbReference type="SUPFAM" id="SSF51206">
    <property type="entry name" value="cAMP-binding domain-like"/>
    <property type="match status" value="1"/>
</dbReference>
<protein>
    <submittedName>
        <fullName evidence="1">Crp/Fnr family transcriptional regulator</fullName>
    </submittedName>
</protein>
<name>A0A4R0NS01_9SPHI</name>